<evidence type="ECO:0000313" key="4">
    <source>
        <dbReference type="EMBL" id="SDK14821.1"/>
    </source>
</evidence>
<dbReference type="InterPro" id="IPR047057">
    <property type="entry name" value="MerR_fam"/>
</dbReference>
<dbReference type="PANTHER" id="PTHR30204">
    <property type="entry name" value="REDOX-CYCLING DRUG-SENSING TRANSCRIPTIONAL ACTIVATOR SOXR"/>
    <property type="match status" value="1"/>
</dbReference>
<dbReference type="CDD" id="cd01104">
    <property type="entry name" value="HTH_MlrA-CarA"/>
    <property type="match status" value="1"/>
</dbReference>
<proteinExistence type="predicted"/>
<gene>
    <name evidence="4" type="ORF">SAMN05421806_10510</name>
</gene>
<dbReference type="SMART" id="SM00422">
    <property type="entry name" value="HTH_MERR"/>
    <property type="match status" value="1"/>
</dbReference>
<accession>A0A1G8ZID0</accession>
<dbReference type="GO" id="GO:0003677">
    <property type="term" value="F:DNA binding"/>
    <property type="evidence" value="ECO:0007669"/>
    <property type="project" value="UniProtKB-KW"/>
</dbReference>
<keyword evidence="5" id="KW-1185">Reference proteome</keyword>
<protein>
    <submittedName>
        <fullName evidence="4">B12 binding domain-containing protein</fullName>
    </submittedName>
</protein>
<evidence type="ECO:0000256" key="2">
    <source>
        <dbReference type="SAM" id="MobiDB-lite"/>
    </source>
</evidence>
<dbReference type="Pfam" id="PF02607">
    <property type="entry name" value="B12-binding_2"/>
    <property type="match status" value="1"/>
</dbReference>
<dbReference type="AlphaFoldDB" id="A0A1G8ZID0"/>
<dbReference type="InterPro" id="IPR000551">
    <property type="entry name" value="MerR-type_HTH_dom"/>
</dbReference>
<evidence type="ECO:0000256" key="1">
    <source>
        <dbReference type="ARBA" id="ARBA00023125"/>
    </source>
</evidence>
<dbReference type="Proteomes" id="UP000199155">
    <property type="component" value="Unassembled WGS sequence"/>
</dbReference>
<dbReference type="GO" id="GO:0003700">
    <property type="term" value="F:DNA-binding transcription factor activity"/>
    <property type="evidence" value="ECO:0007669"/>
    <property type="project" value="InterPro"/>
</dbReference>
<dbReference type="Gene3D" id="3.40.50.280">
    <property type="entry name" value="Cobalamin-binding domain"/>
    <property type="match status" value="1"/>
</dbReference>
<name>A0A1G8ZID0_9ACTN</name>
<evidence type="ECO:0000259" key="3">
    <source>
        <dbReference type="PROSITE" id="PS50937"/>
    </source>
</evidence>
<reference evidence="4 5" key="1">
    <citation type="submission" date="2016-10" db="EMBL/GenBank/DDBJ databases">
        <authorList>
            <person name="de Groot N.N."/>
        </authorList>
    </citation>
    <scope>NUCLEOTIDE SEQUENCE [LARGE SCALE GENOMIC DNA]</scope>
    <source>
        <strain evidence="4 5">CGMCC 4.5727</strain>
    </source>
</reference>
<dbReference type="PANTHER" id="PTHR30204:SF97">
    <property type="entry name" value="MERR FAMILY REGULATORY PROTEIN"/>
    <property type="match status" value="1"/>
</dbReference>
<dbReference type="OrthoDB" id="9800334at2"/>
<organism evidence="4 5">
    <name type="scientific">Streptomyces indicus</name>
    <dbReference type="NCBI Taxonomy" id="417292"/>
    <lineage>
        <taxon>Bacteria</taxon>
        <taxon>Bacillati</taxon>
        <taxon>Actinomycetota</taxon>
        <taxon>Actinomycetes</taxon>
        <taxon>Kitasatosporales</taxon>
        <taxon>Streptomycetaceae</taxon>
        <taxon>Streptomyces</taxon>
    </lineage>
</organism>
<feature type="region of interest" description="Disordered" evidence="2">
    <location>
        <begin position="90"/>
        <end position="126"/>
    </location>
</feature>
<evidence type="ECO:0000313" key="5">
    <source>
        <dbReference type="Proteomes" id="UP000199155"/>
    </source>
</evidence>
<dbReference type="Gene3D" id="1.10.1660.10">
    <property type="match status" value="1"/>
</dbReference>
<dbReference type="InterPro" id="IPR036594">
    <property type="entry name" value="Meth_synthase_dom"/>
</dbReference>
<keyword evidence="1" id="KW-0238">DNA-binding</keyword>
<feature type="domain" description="HTH merR-type" evidence="3">
    <location>
        <begin position="19"/>
        <end position="88"/>
    </location>
</feature>
<dbReference type="PROSITE" id="PS50937">
    <property type="entry name" value="HTH_MERR_2"/>
    <property type="match status" value="1"/>
</dbReference>
<dbReference type="STRING" id="417292.SAMN05421806_10510"/>
<dbReference type="Gene3D" id="1.10.1240.10">
    <property type="entry name" value="Methionine synthase domain"/>
    <property type="match status" value="1"/>
</dbReference>
<dbReference type="SUPFAM" id="SSF46955">
    <property type="entry name" value="Putative DNA-binding domain"/>
    <property type="match status" value="1"/>
</dbReference>
<sequence length="356" mass="37996">MTDEAGAQAGERPALTDAALTTGALARRLGVAATTLRTWERRYGIGPREREAGRHRRWTPADIARVEHMCRLTAQGVAPSEAARLALAVSAQAPPQARTPPDDVMAQARRSSRRPADSGDFGELPLGQVWPESRGLGRAAVRLDAGAVQARLREAIDTYGVVVAWEQIIAPTLHAVGRRWATAGECYVDIEHLLSWHVSTILRSSVQPPGSEPLLPPVLLACMPQEQHTLAIEALWAALTERELPTRIFGAAVPAEALESAVRRIGPCAVVLWSQTRETADLSVVRSLLSLEWGVRGARSHPLVLLAGTGWSSTAQEPGASRLTGLASGLAVLESLFRAVTQSSAAPSGHLPADPD</sequence>
<dbReference type="EMBL" id="FNFF01000005">
    <property type="protein sequence ID" value="SDK14821.1"/>
    <property type="molecule type" value="Genomic_DNA"/>
</dbReference>
<dbReference type="RefSeq" id="WP_093610046.1">
    <property type="nucleotide sequence ID" value="NZ_FNFF01000005.1"/>
</dbReference>
<dbReference type="InterPro" id="IPR003759">
    <property type="entry name" value="Cbl-bd_cap"/>
</dbReference>
<dbReference type="Pfam" id="PF13411">
    <property type="entry name" value="MerR_1"/>
    <property type="match status" value="1"/>
</dbReference>
<dbReference type="InterPro" id="IPR009061">
    <property type="entry name" value="DNA-bd_dom_put_sf"/>
</dbReference>